<reference evidence="2 3" key="1">
    <citation type="submission" date="2016-07" db="EMBL/GenBank/DDBJ databases">
        <title>Draft Genome Sequence of Methylophaga muralis Bur 1.</title>
        <authorList>
            <person name="Vasilenko O.V."/>
            <person name="Doronina N.V."/>
            <person name="Shmareva M.N."/>
            <person name="Tarlachkov S.V."/>
            <person name="Mustakhimov I."/>
            <person name="Trotsenko Y.A."/>
        </authorList>
    </citation>
    <scope>NUCLEOTIDE SEQUENCE [LARGE SCALE GENOMIC DNA]</scope>
    <source>
        <strain evidence="2 3">Bur 1</strain>
    </source>
</reference>
<feature type="compositionally biased region" description="Basic residues" evidence="1">
    <location>
        <begin position="41"/>
        <end position="50"/>
    </location>
</feature>
<dbReference type="EMBL" id="MCRI01000004">
    <property type="protein sequence ID" value="ODN67629.1"/>
    <property type="molecule type" value="Genomic_DNA"/>
</dbReference>
<keyword evidence="3" id="KW-1185">Reference proteome</keyword>
<evidence type="ECO:0000256" key="1">
    <source>
        <dbReference type="SAM" id="MobiDB-lite"/>
    </source>
</evidence>
<feature type="region of interest" description="Disordered" evidence="1">
    <location>
        <begin position="16"/>
        <end position="70"/>
    </location>
</feature>
<feature type="compositionally biased region" description="Polar residues" evidence="1">
    <location>
        <begin position="16"/>
        <end position="34"/>
    </location>
</feature>
<accession>A0A1E3GU89</accession>
<proteinExistence type="predicted"/>
<evidence type="ECO:0000313" key="2">
    <source>
        <dbReference type="EMBL" id="ODN67629.1"/>
    </source>
</evidence>
<dbReference type="PATRIC" id="fig|291169.3.peg.740"/>
<name>A0A1E3GU89_9GAMM</name>
<protein>
    <submittedName>
        <fullName evidence="2">Uncharacterized protein</fullName>
    </submittedName>
</protein>
<feature type="compositionally biased region" description="Basic and acidic residues" evidence="1">
    <location>
        <begin position="51"/>
        <end position="70"/>
    </location>
</feature>
<evidence type="ECO:0000313" key="3">
    <source>
        <dbReference type="Proteomes" id="UP000094379"/>
    </source>
</evidence>
<dbReference type="Proteomes" id="UP000094379">
    <property type="component" value="Unassembled WGS sequence"/>
</dbReference>
<dbReference type="AlphaFoldDB" id="A0A1E3GU89"/>
<organism evidence="2 3">
    <name type="scientific">Methylophaga muralis</name>
    <dbReference type="NCBI Taxonomy" id="291169"/>
    <lineage>
        <taxon>Bacteria</taxon>
        <taxon>Pseudomonadati</taxon>
        <taxon>Pseudomonadota</taxon>
        <taxon>Gammaproteobacteria</taxon>
        <taxon>Thiotrichales</taxon>
        <taxon>Piscirickettsiaceae</taxon>
        <taxon>Methylophaga</taxon>
    </lineage>
</organism>
<comment type="caution">
    <text evidence="2">The sequence shown here is derived from an EMBL/GenBank/DDBJ whole genome shotgun (WGS) entry which is preliminary data.</text>
</comment>
<gene>
    <name evidence="2" type="ORF">A9E74_00739</name>
</gene>
<dbReference type="RefSeq" id="WP_136553116.1">
    <property type="nucleotide sequence ID" value="NZ_MCRI01000004.1"/>
</dbReference>
<sequence length="70" mass="8339">MDISRIYHNNFLITYSTQPVNPGQPTADKTQPSIQEERRQRRERRKRKQKTLIERRVSSERRGPAFDAKA</sequence>